<dbReference type="Gene3D" id="1.10.10.2520">
    <property type="entry name" value="Cell wall hydrolase SleB, domain 1"/>
    <property type="match status" value="1"/>
</dbReference>
<evidence type="ECO:0000256" key="1">
    <source>
        <dbReference type="SAM" id="MobiDB-lite"/>
    </source>
</evidence>
<evidence type="ECO:0000313" key="4">
    <source>
        <dbReference type="Proteomes" id="UP000324065"/>
    </source>
</evidence>
<sequence length="197" mass="22088">MPVQAMAPGASLPPDIRIDWTNMVVSRDELVCLALNDYWEARGEDTRGRVAVAQVVLNRTRDPRFPNSICDVVTENRSSSPRLCQFSWYCDGRPDTPADPAAWRASVLLAKSLLMRNNAISDLTGGALWYHNRAVDPGWSGRLEFATRVGDHYFYREAGPRVQQAGTPPMTFADWTDEQARTKTGEDSDQLARSNDR</sequence>
<organism evidence="3 4">
    <name type="scientific">Roseospira marina</name>
    <dbReference type="NCBI Taxonomy" id="140057"/>
    <lineage>
        <taxon>Bacteria</taxon>
        <taxon>Pseudomonadati</taxon>
        <taxon>Pseudomonadota</taxon>
        <taxon>Alphaproteobacteria</taxon>
        <taxon>Rhodospirillales</taxon>
        <taxon>Rhodospirillaceae</taxon>
        <taxon>Roseospira</taxon>
    </lineage>
</organism>
<dbReference type="EMBL" id="VWPJ01000002">
    <property type="protein sequence ID" value="KAA5607157.1"/>
    <property type="molecule type" value="Genomic_DNA"/>
</dbReference>
<feature type="region of interest" description="Disordered" evidence="1">
    <location>
        <begin position="160"/>
        <end position="197"/>
    </location>
</feature>
<dbReference type="OrthoDB" id="9785345at2"/>
<evidence type="ECO:0000259" key="2">
    <source>
        <dbReference type="Pfam" id="PF07486"/>
    </source>
</evidence>
<dbReference type="Pfam" id="PF07486">
    <property type="entry name" value="Hydrolase_2"/>
    <property type="match status" value="1"/>
</dbReference>
<name>A0A5M6IGX2_9PROT</name>
<dbReference type="InterPro" id="IPR011105">
    <property type="entry name" value="Cell_wall_hydrolase_SleB"/>
</dbReference>
<dbReference type="AlphaFoldDB" id="A0A5M6IGX2"/>
<dbReference type="InterPro" id="IPR042047">
    <property type="entry name" value="SleB_dom1"/>
</dbReference>
<protein>
    <submittedName>
        <fullName evidence="3">Cell wall hydrolase</fullName>
    </submittedName>
</protein>
<reference evidence="3 4" key="1">
    <citation type="submission" date="2019-09" db="EMBL/GenBank/DDBJ databases">
        <title>Genome sequence of Roseospira marina, one of the more divergent members of the non-sulfur purple photosynthetic bacterial family, the Rhodospirillaceae.</title>
        <authorList>
            <person name="Meyer T."/>
            <person name="Kyndt J."/>
        </authorList>
    </citation>
    <scope>NUCLEOTIDE SEQUENCE [LARGE SCALE GENOMIC DNA]</scope>
    <source>
        <strain evidence="3 4">DSM 15113</strain>
    </source>
</reference>
<gene>
    <name evidence="3" type="ORF">F1188_03315</name>
</gene>
<accession>A0A5M6IGX2</accession>
<dbReference type="GO" id="GO:0016787">
    <property type="term" value="F:hydrolase activity"/>
    <property type="evidence" value="ECO:0007669"/>
    <property type="project" value="UniProtKB-KW"/>
</dbReference>
<dbReference type="Proteomes" id="UP000324065">
    <property type="component" value="Unassembled WGS sequence"/>
</dbReference>
<comment type="caution">
    <text evidence="3">The sequence shown here is derived from an EMBL/GenBank/DDBJ whole genome shotgun (WGS) entry which is preliminary data.</text>
</comment>
<keyword evidence="3" id="KW-0378">Hydrolase</keyword>
<proteinExistence type="predicted"/>
<keyword evidence="4" id="KW-1185">Reference proteome</keyword>
<evidence type="ECO:0000313" key="3">
    <source>
        <dbReference type="EMBL" id="KAA5607157.1"/>
    </source>
</evidence>
<feature type="domain" description="Cell wall hydrolase SleB" evidence="2">
    <location>
        <begin position="43"/>
        <end position="155"/>
    </location>
</feature>